<comment type="caution">
    <text evidence="1">The sequence shown here is derived from an EMBL/GenBank/DDBJ whole genome shotgun (WGS) entry which is preliminary data.</text>
</comment>
<protein>
    <submittedName>
        <fullName evidence="1">1101_t:CDS:1</fullName>
    </submittedName>
</protein>
<dbReference type="Proteomes" id="UP000789702">
    <property type="component" value="Unassembled WGS sequence"/>
</dbReference>
<dbReference type="EMBL" id="CAJVPU010004910">
    <property type="protein sequence ID" value="CAG8539814.1"/>
    <property type="molecule type" value="Genomic_DNA"/>
</dbReference>
<sequence>MTRGSNAGLDLSIEDKKKPSSQELKNDMTEELIQELENISIVVPVLISTEIVKNTQRLSKDDKQKEIPKRPLDERENFKKHILGSNKLDKREINKVVKDHKWKLKIETQFEFKEERRANKKNLKKTSNKESLSNTREITKNARSSSDQVVIEKLGSILEEIMKRLAKIEERQQGSGKQDNSKEASTQLWSQDQIQKKRDKNT</sequence>
<accession>A0ACA9LRE4</accession>
<organism evidence="1 2">
    <name type="scientific">Dentiscutata heterogama</name>
    <dbReference type="NCBI Taxonomy" id="1316150"/>
    <lineage>
        <taxon>Eukaryota</taxon>
        <taxon>Fungi</taxon>
        <taxon>Fungi incertae sedis</taxon>
        <taxon>Mucoromycota</taxon>
        <taxon>Glomeromycotina</taxon>
        <taxon>Glomeromycetes</taxon>
        <taxon>Diversisporales</taxon>
        <taxon>Gigasporaceae</taxon>
        <taxon>Dentiscutata</taxon>
    </lineage>
</organism>
<reference evidence="1" key="1">
    <citation type="submission" date="2021-06" db="EMBL/GenBank/DDBJ databases">
        <authorList>
            <person name="Kallberg Y."/>
            <person name="Tangrot J."/>
            <person name="Rosling A."/>
        </authorList>
    </citation>
    <scope>NUCLEOTIDE SEQUENCE</scope>
    <source>
        <strain evidence="1">IL203A</strain>
    </source>
</reference>
<name>A0ACA9LRE4_9GLOM</name>
<proteinExistence type="predicted"/>
<gene>
    <name evidence="1" type="ORF">DHETER_LOCUS4754</name>
</gene>
<evidence type="ECO:0000313" key="1">
    <source>
        <dbReference type="EMBL" id="CAG8539814.1"/>
    </source>
</evidence>
<evidence type="ECO:0000313" key="2">
    <source>
        <dbReference type="Proteomes" id="UP000789702"/>
    </source>
</evidence>
<keyword evidence="2" id="KW-1185">Reference proteome</keyword>